<accession>A0A829YFM4</accession>
<dbReference type="InterPro" id="IPR011152">
    <property type="entry name" value="Pesterase_MJ0912"/>
</dbReference>
<dbReference type="PIRSF" id="PIRSF000883">
    <property type="entry name" value="Pesterase_MJ0912"/>
    <property type="match status" value="1"/>
</dbReference>
<dbReference type="Gene3D" id="3.60.21.10">
    <property type="match status" value="1"/>
</dbReference>
<keyword evidence="4" id="KW-1185">Reference proteome</keyword>
<comment type="similarity">
    <text evidence="1">Belongs to the metallophosphoesterase superfamily. YfcE family.</text>
</comment>
<dbReference type="PANTHER" id="PTHR43165">
    <property type="entry name" value="METALLOPHOSPHOESTERASE"/>
    <property type="match status" value="1"/>
</dbReference>
<name>A0A829YFM4_9GAMM</name>
<dbReference type="Pfam" id="PF12850">
    <property type="entry name" value="Metallophos_2"/>
    <property type="match status" value="1"/>
</dbReference>
<comment type="caution">
    <text evidence="3">The sequence shown here is derived from an EMBL/GenBank/DDBJ whole genome shotgun (WGS) entry which is preliminary data.</text>
</comment>
<dbReference type="SUPFAM" id="SSF56300">
    <property type="entry name" value="Metallo-dependent phosphatases"/>
    <property type="match status" value="1"/>
</dbReference>
<dbReference type="InterPro" id="IPR053193">
    <property type="entry name" value="MetalloPDE_YfcE-like"/>
</dbReference>
<protein>
    <submittedName>
        <fullName evidence="3">Phosphoesterase</fullName>
    </submittedName>
</protein>
<dbReference type="InterPro" id="IPR029052">
    <property type="entry name" value="Metallo-depent_PP-like"/>
</dbReference>
<dbReference type="Proteomes" id="UP000445000">
    <property type="component" value="Unassembled WGS sequence"/>
</dbReference>
<sequence>MLRRQALNMKLGIVSDIHANPGALRRAFDLMGDVDRWICLGDCINQFRFSNEVVRELRDRDVCTIWGNHEEVFFSAQGMRARAEDWIEPELLIWLSRQQKRRELQLEGKRVLLVHSTPWESGGAYILPSSSEFKRFGEVAADIVMYGHIHCPVATRVAGTLVINPGSTGEGRPTSQGFISSCAVLDLESEAVEHFDFIAD</sequence>
<gene>
    <name evidence="3" type="ORF">GCM10011487_40740</name>
</gene>
<dbReference type="InterPro" id="IPR024654">
    <property type="entry name" value="Calcineurin-like_PHP_lpxH"/>
</dbReference>
<dbReference type="AlphaFoldDB" id="A0A829YFM4"/>
<feature type="domain" description="Calcineurin-like phosphoesterase" evidence="2">
    <location>
        <begin position="9"/>
        <end position="189"/>
    </location>
</feature>
<evidence type="ECO:0000259" key="2">
    <source>
        <dbReference type="Pfam" id="PF12850"/>
    </source>
</evidence>
<evidence type="ECO:0000313" key="4">
    <source>
        <dbReference type="Proteomes" id="UP000445000"/>
    </source>
</evidence>
<organism evidence="3 4">
    <name type="scientific">Steroidobacter agaridevorans</name>
    <dbReference type="NCBI Taxonomy" id="2695856"/>
    <lineage>
        <taxon>Bacteria</taxon>
        <taxon>Pseudomonadati</taxon>
        <taxon>Pseudomonadota</taxon>
        <taxon>Gammaproteobacteria</taxon>
        <taxon>Steroidobacterales</taxon>
        <taxon>Steroidobacteraceae</taxon>
        <taxon>Steroidobacter</taxon>
    </lineage>
</organism>
<dbReference type="EMBL" id="BLJN01000004">
    <property type="protein sequence ID" value="GFE82074.1"/>
    <property type="molecule type" value="Genomic_DNA"/>
</dbReference>
<evidence type="ECO:0000256" key="1">
    <source>
        <dbReference type="ARBA" id="ARBA00008950"/>
    </source>
</evidence>
<proteinExistence type="inferred from homology"/>
<evidence type="ECO:0000313" key="3">
    <source>
        <dbReference type="EMBL" id="GFE82074.1"/>
    </source>
</evidence>
<dbReference type="PANTHER" id="PTHR43165:SF1">
    <property type="entry name" value="PHOSPHODIESTERASE MJ0936"/>
    <property type="match status" value="1"/>
</dbReference>
<reference evidence="4" key="1">
    <citation type="submission" date="2020-01" db="EMBL/GenBank/DDBJ databases">
        <title>'Steroidobacter agaridevorans' sp. nov., agar-degrading bacteria isolated from rhizosphere soils.</title>
        <authorList>
            <person name="Ikenaga M."/>
            <person name="Kataoka M."/>
            <person name="Murouchi A."/>
            <person name="Katsuragi S."/>
            <person name="Sakai M."/>
        </authorList>
    </citation>
    <scope>NUCLEOTIDE SEQUENCE [LARGE SCALE GENOMIC DNA]</scope>
    <source>
        <strain evidence="4">YU21-B</strain>
    </source>
</reference>